<proteinExistence type="predicted"/>
<accession>A0AAV7IC23</accession>
<reference evidence="2 3" key="1">
    <citation type="journal article" date="2021" name="J. Hered.">
        <title>A chromosome-level genome assembly of the parasitoid wasp, Cotesia glomerata (Hymenoptera: Braconidae).</title>
        <authorList>
            <person name="Pinto B.J."/>
            <person name="Weis J.J."/>
            <person name="Gamble T."/>
            <person name="Ode P.J."/>
            <person name="Paul R."/>
            <person name="Zaspel J.M."/>
        </authorList>
    </citation>
    <scope>NUCLEOTIDE SEQUENCE [LARGE SCALE GENOMIC DNA]</scope>
    <source>
        <strain evidence="2">CgM1</strain>
    </source>
</reference>
<evidence type="ECO:0000313" key="2">
    <source>
        <dbReference type="EMBL" id="KAH0549886.1"/>
    </source>
</evidence>
<evidence type="ECO:0000256" key="1">
    <source>
        <dbReference type="SAM" id="SignalP"/>
    </source>
</evidence>
<sequence>MKTVVNLLLITYATTISAREHPELCGGLHTGVNPCRECDRANIALFGADPQYKSPSYGFPSFNNGASGNKQTVLAPSPTSGYGQVTCSGSGCGGIGPIIQETSQQIFSNIGSGGVLSTDSNANAVQMLQPVNDLCSHRKGLLKNNFLHKQRKLIVRPARPSRITCKIDKPNSSTFGSGSGEYNSNIFQNKKTTTTLNNFMNKATNKKIFNGNSVKEMNKFPIFNGDNTVLGNIINKISSNTLISSGSVSNAMSQGNNIFSTNNLNTVATNTNTNTNINSASHSVFSGLTTVLSNGKSNNKENTVNTGLKAELLIPVTHSNNNPNGQINNGQLNNCQSTNNQLIISGQSSNGQFTNAQSTNSQFFNLQSTGLVNGQFNSGQLTTGQVNGQFNNGQSQDSQSKASAIVNFIDPSSGNIRAMTREEFCDDKKLSYEEQEKMYKGEKPTGPVDAVSWQLYLNKLMASLIKTQTSQPIKKIAEVGLAYDYKQPPVNEYKKPEKDIPEEVLQTDKISVIQFNNPAPNVNPQILMDKLTSSFKKCEPCNNKFIQHSPSQHVDVGGRVSPDDVPCGTIGTALPDYRPGTIEESQVNSEYSEGNYEVQSCTCL</sequence>
<organism evidence="2 3">
    <name type="scientific">Cotesia glomerata</name>
    <name type="common">Lepidopteran parasitic wasp</name>
    <name type="synonym">Apanteles glomeratus</name>
    <dbReference type="NCBI Taxonomy" id="32391"/>
    <lineage>
        <taxon>Eukaryota</taxon>
        <taxon>Metazoa</taxon>
        <taxon>Ecdysozoa</taxon>
        <taxon>Arthropoda</taxon>
        <taxon>Hexapoda</taxon>
        <taxon>Insecta</taxon>
        <taxon>Pterygota</taxon>
        <taxon>Neoptera</taxon>
        <taxon>Endopterygota</taxon>
        <taxon>Hymenoptera</taxon>
        <taxon>Apocrita</taxon>
        <taxon>Ichneumonoidea</taxon>
        <taxon>Braconidae</taxon>
        <taxon>Microgastrinae</taxon>
        <taxon>Cotesia</taxon>
    </lineage>
</organism>
<feature type="signal peptide" evidence="1">
    <location>
        <begin position="1"/>
        <end position="18"/>
    </location>
</feature>
<dbReference type="AlphaFoldDB" id="A0AAV7IC23"/>
<keyword evidence="1" id="KW-0732">Signal</keyword>
<gene>
    <name evidence="2" type="ORF">KQX54_015531</name>
</gene>
<protein>
    <submittedName>
        <fullName evidence="2">Uncharacterized protein</fullName>
    </submittedName>
</protein>
<dbReference type="EMBL" id="JAHXZJ010001864">
    <property type="protein sequence ID" value="KAH0549886.1"/>
    <property type="molecule type" value="Genomic_DNA"/>
</dbReference>
<feature type="chain" id="PRO_5043473726" evidence="1">
    <location>
        <begin position="19"/>
        <end position="604"/>
    </location>
</feature>
<dbReference type="Proteomes" id="UP000826195">
    <property type="component" value="Unassembled WGS sequence"/>
</dbReference>
<comment type="caution">
    <text evidence="2">The sequence shown here is derived from an EMBL/GenBank/DDBJ whole genome shotgun (WGS) entry which is preliminary data.</text>
</comment>
<evidence type="ECO:0000313" key="3">
    <source>
        <dbReference type="Proteomes" id="UP000826195"/>
    </source>
</evidence>
<name>A0AAV7IC23_COTGL</name>
<keyword evidence="3" id="KW-1185">Reference proteome</keyword>